<dbReference type="GeneID" id="136816886"/>
<dbReference type="AlphaFoldDB" id="A0A7M5V604"/>
<feature type="compositionally biased region" description="Polar residues" evidence="2">
    <location>
        <begin position="220"/>
        <end position="243"/>
    </location>
</feature>
<dbReference type="PANTHER" id="PTHR33861">
    <property type="entry name" value="PROTEIN CBG18333"/>
    <property type="match status" value="1"/>
</dbReference>
<dbReference type="Proteomes" id="UP000594262">
    <property type="component" value="Unplaced"/>
</dbReference>
<evidence type="ECO:0000313" key="4">
    <source>
        <dbReference type="Proteomes" id="UP000594262"/>
    </source>
</evidence>
<dbReference type="GO" id="GO:0048255">
    <property type="term" value="P:mRNA stabilization"/>
    <property type="evidence" value="ECO:0007669"/>
    <property type="project" value="TreeGrafter"/>
</dbReference>
<sequence>MALSSIHDVGTHGHAVNHQNTLNHHHHHLHHHHLPHALIGDEKHFRPNPDAKPFIPNPIAIAAANFQFVKDKNINNVVPRFWINPNGEHPENLVIAPPPSGANLLKKQHIAFHLVSNLLDEELPEEKDRDINAGFPNSPRMNIYDQSMEHVQGWQTTTEPLNLPLEMVKANAENKSINNKSIHEIWSPDPSPNGLSSVSPTEEINPYVGNQQQQQNSQSTSPDNSFDQSSATEMESGDQQVPQQLPPQAYSTNVYEDTEGVANPEPTSPSQMYYPPPPIIHQPYVYRGMGPSGAHRVPPPEMYPVHPGREGMMTRPVIYGPGYYGPQGPPQHNRYPPSHHHSNEEMRYRPRYHNNHHNNRYHHHNSHYHGNHHHHHEVSYETKMSFLEELSIGLDECRDQLRHLERDYKKADVTLSRDFRLRKSSMGDTSSSKYPPNSTRVDKLIADQMREHQKIESLIGRIERLGFTPMHPNVGVTLDSWLAAIKDLRNARKNEVSNMMDTPGVQYGSKSHSQADVSNLIKTMKEVNKFTRSARTVVWCAMQMLYANCTTSSPSGG</sequence>
<protein>
    <submittedName>
        <fullName evidence="3">Uncharacterized protein</fullName>
    </submittedName>
</protein>
<dbReference type="GO" id="GO:0007141">
    <property type="term" value="P:male meiosis I"/>
    <property type="evidence" value="ECO:0007669"/>
    <property type="project" value="TreeGrafter"/>
</dbReference>
<evidence type="ECO:0000256" key="1">
    <source>
        <dbReference type="SAM" id="Coils"/>
    </source>
</evidence>
<evidence type="ECO:0000313" key="3">
    <source>
        <dbReference type="EnsemblMetazoa" id="CLYHEMP012021.1"/>
    </source>
</evidence>
<proteinExistence type="predicted"/>
<dbReference type="GO" id="GO:0005634">
    <property type="term" value="C:nucleus"/>
    <property type="evidence" value="ECO:0007669"/>
    <property type="project" value="TreeGrafter"/>
</dbReference>
<dbReference type="RefSeq" id="XP_066929318.1">
    <property type="nucleotide sequence ID" value="XM_067073217.1"/>
</dbReference>
<feature type="compositionally biased region" description="Low complexity" evidence="2">
    <location>
        <begin position="210"/>
        <end position="219"/>
    </location>
</feature>
<feature type="compositionally biased region" description="Polar residues" evidence="2">
    <location>
        <begin position="193"/>
        <end position="202"/>
    </location>
</feature>
<feature type="coiled-coil region" evidence="1">
    <location>
        <begin position="387"/>
        <end position="414"/>
    </location>
</feature>
<dbReference type="GO" id="GO:0005737">
    <property type="term" value="C:cytoplasm"/>
    <property type="evidence" value="ECO:0007669"/>
    <property type="project" value="TreeGrafter"/>
</dbReference>
<organism evidence="3 4">
    <name type="scientific">Clytia hemisphaerica</name>
    <dbReference type="NCBI Taxonomy" id="252671"/>
    <lineage>
        <taxon>Eukaryota</taxon>
        <taxon>Metazoa</taxon>
        <taxon>Cnidaria</taxon>
        <taxon>Hydrozoa</taxon>
        <taxon>Hydroidolina</taxon>
        <taxon>Leptothecata</taxon>
        <taxon>Obeliida</taxon>
        <taxon>Clytiidae</taxon>
        <taxon>Clytia</taxon>
    </lineage>
</organism>
<dbReference type="Pfam" id="PF15189">
    <property type="entry name" value="MEIOC"/>
    <property type="match status" value="1"/>
</dbReference>
<keyword evidence="1" id="KW-0175">Coiled coil</keyword>
<dbReference type="EnsemblMetazoa" id="CLYHEMT012021.1">
    <property type="protein sequence ID" value="CLYHEMP012021.1"/>
    <property type="gene ID" value="CLYHEMG012021"/>
</dbReference>
<dbReference type="OrthoDB" id="5978002at2759"/>
<evidence type="ECO:0000256" key="2">
    <source>
        <dbReference type="SAM" id="MobiDB-lite"/>
    </source>
</evidence>
<dbReference type="GO" id="GO:0007144">
    <property type="term" value="P:female meiosis I"/>
    <property type="evidence" value="ECO:0007669"/>
    <property type="project" value="TreeGrafter"/>
</dbReference>
<feature type="region of interest" description="Disordered" evidence="2">
    <location>
        <begin position="324"/>
        <end position="343"/>
    </location>
</feature>
<feature type="region of interest" description="Disordered" evidence="2">
    <location>
        <begin position="182"/>
        <end position="245"/>
    </location>
</feature>
<accession>A0A7M5V604</accession>
<name>A0A7M5V604_9CNID</name>
<reference evidence="3" key="1">
    <citation type="submission" date="2021-01" db="UniProtKB">
        <authorList>
            <consortium name="EnsemblMetazoa"/>
        </authorList>
    </citation>
    <scope>IDENTIFICATION</scope>
</reference>
<dbReference type="InterPro" id="IPR027963">
    <property type="entry name" value="MEIOC"/>
</dbReference>
<dbReference type="PANTHER" id="PTHR33861:SF5">
    <property type="entry name" value="GAMMA-TUBULIN COMPLEX COMPONENT"/>
    <property type="match status" value="1"/>
</dbReference>
<keyword evidence="4" id="KW-1185">Reference proteome</keyword>